<dbReference type="EMBL" id="JADOTY010000001">
    <property type="protein sequence ID" value="MBG6105770.1"/>
    <property type="molecule type" value="Genomic_DNA"/>
</dbReference>
<sequence length="58" mass="6161">MTATLSCWFEARTSASATAARLMADAIRIAASVERDCCSASASCSVRRGLADQQTRHP</sequence>
<name>A0ABS0KAV5_9ACTN</name>
<gene>
    <name evidence="1" type="ORF">IW249_006184</name>
</gene>
<organism evidence="1 2">
    <name type="scientific">Micromonospora vinacea</name>
    <dbReference type="NCBI Taxonomy" id="709878"/>
    <lineage>
        <taxon>Bacteria</taxon>
        <taxon>Bacillati</taxon>
        <taxon>Actinomycetota</taxon>
        <taxon>Actinomycetes</taxon>
        <taxon>Micromonosporales</taxon>
        <taxon>Micromonosporaceae</taxon>
        <taxon>Micromonospora</taxon>
    </lineage>
</organism>
<evidence type="ECO:0000313" key="1">
    <source>
        <dbReference type="EMBL" id="MBG6105770.1"/>
    </source>
</evidence>
<proteinExistence type="predicted"/>
<dbReference type="Proteomes" id="UP000631791">
    <property type="component" value="Unassembled WGS sequence"/>
</dbReference>
<protein>
    <submittedName>
        <fullName evidence="1">Uncharacterized protein</fullName>
    </submittedName>
</protein>
<keyword evidence="2" id="KW-1185">Reference proteome</keyword>
<evidence type="ECO:0000313" key="2">
    <source>
        <dbReference type="Proteomes" id="UP000631791"/>
    </source>
</evidence>
<reference evidence="1 2" key="1">
    <citation type="submission" date="2020-11" db="EMBL/GenBank/DDBJ databases">
        <title>Sequencing the genomes of 1000 actinobacteria strains.</title>
        <authorList>
            <person name="Klenk H.-P."/>
        </authorList>
    </citation>
    <scope>NUCLEOTIDE SEQUENCE [LARGE SCALE GENOMIC DNA]</scope>
    <source>
        <strain evidence="1 2">DSM 101695</strain>
    </source>
</reference>
<accession>A0ABS0KAV5</accession>
<comment type="caution">
    <text evidence="1">The sequence shown here is derived from an EMBL/GenBank/DDBJ whole genome shotgun (WGS) entry which is preliminary data.</text>
</comment>